<sequence>MPQTSTEVAPPTHPLRDQAAPAGRAPVAGHKWRRAVWPAAVGVSLASRVAAWWLMRVPAPVRYVSGPLTRGEVAPAVTASGTANPALTIIVGSYVSGVIQNQDCDFNTQVRKGQLCAKIDPRPYQTVVGQAKADLLNARAQLVKDQAALGYAKVAYGRDATLLPRGIVSQDTVDNAKSAYGQAVAQVAVDRSMIEQKAAVLESAQVNLDYTNIVSPVDGTGVSRNITIGQTVAASFQTPTLFLIAADLTQMEVDTNVSESDVGGVREGDLRGRGVSKPAVRRQGRAGTAGTADGPERRHL</sequence>
<evidence type="ECO:0000256" key="1">
    <source>
        <dbReference type="SAM" id="MobiDB-lite"/>
    </source>
</evidence>
<dbReference type="GO" id="GO:1990281">
    <property type="term" value="C:efflux pump complex"/>
    <property type="evidence" value="ECO:0007669"/>
    <property type="project" value="TreeGrafter"/>
</dbReference>
<protein>
    <submittedName>
        <fullName evidence="4">HlyD family secretion protein</fullName>
    </submittedName>
</protein>
<dbReference type="Gene3D" id="2.40.30.170">
    <property type="match status" value="1"/>
</dbReference>
<reference evidence="4 5" key="1">
    <citation type="submission" date="2016-10" db="EMBL/GenBank/DDBJ databases">
        <authorList>
            <person name="de Groot N.N."/>
        </authorList>
    </citation>
    <scope>NUCLEOTIDE SEQUENCE [LARGE SCALE GENOMIC DNA]</scope>
    <source>
        <strain evidence="4 5">LMG 2247</strain>
    </source>
</reference>
<dbReference type="GO" id="GO:0015562">
    <property type="term" value="F:efflux transmembrane transporter activity"/>
    <property type="evidence" value="ECO:0007669"/>
    <property type="project" value="TreeGrafter"/>
</dbReference>
<dbReference type="AlphaFoldDB" id="A0A1G8JXY4"/>
<feature type="domain" description="Multidrug resistance protein MdtA-like barrel-sandwich hybrid" evidence="3">
    <location>
        <begin position="90"/>
        <end position="240"/>
    </location>
</feature>
<dbReference type="RefSeq" id="WP_208449418.1">
    <property type="nucleotide sequence ID" value="NZ_CADERL010000030.1"/>
</dbReference>
<evidence type="ECO:0000313" key="4">
    <source>
        <dbReference type="EMBL" id="SDI35470.1"/>
    </source>
</evidence>
<dbReference type="Proteomes" id="UP000199706">
    <property type="component" value="Unassembled WGS sequence"/>
</dbReference>
<feature type="region of interest" description="Disordered" evidence="1">
    <location>
        <begin position="257"/>
        <end position="300"/>
    </location>
</feature>
<dbReference type="Pfam" id="PF25876">
    <property type="entry name" value="HH_MFP_RND"/>
    <property type="match status" value="1"/>
</dbReference>
<dbReference type="EMBL" id="FNCJ01000021">
    <property type="protein sequence ID" value="SDI35470.1"/>
    <property type="molecule type" value="Genomic_DNA"/>
</dbReference>
<dbReference type="PANTHER" id="PTHR30469">
    <property type="entry name" value="MULTIDRUG RESISTANCE PROTEIN MDTA"/>
    <property type="match status" value="1"/>
</dbReference>
<evidence type="ECO:0000259" key="3">
    <source>
        <dbReference type="Pfam" id="PF25917"/>
    </source>
</evidence>
<accession>A0A1G8JXY4</accession>
<proteinExistence type="predicted"/>
<feature type="domain" description="Multidrug resistance protein MdtA-like alpha-helical hairpin" evidence="2">
    <location>
        <begin position="135"/>
        <end position="211"/>
    </location>
</feature>
<gene>
    <name evidence="4" type="ORF">SAMN05216466_12173</name>
</gene>
<evidence type="ECO:0000313" key="5">
    <source>
        <dbReference type="Proteomes" id="UP000199706"/>
    </source>
</evidence>
<organism evidence="4 5">
    <name type="scientific">Paraburkholderia phenazinium</name>
    <dbReference type="NCBI Taxonomy" id="60549"/>
    <lineage>
        <taxon>Bacteria</taxon>
        <taxon>Pseudomonadati</taxon>
        <taxon>Pseudomonadota</taxon>
        <taxon>Betaproteobacteria</taxon>
        <taxon>Burkholderiales</taxon>
        <taxon>Burkholderiaceae</taxon>
        <taxon>Paraburkholderia</taxon>
    </lineage>
</organism>
<dbReference type="Pfam" id="PF25917">
    <property type="entry name" value="BSH_RND"/>
    <property type="match status" value="1"/>
</dbReference>
<feature type="region of interest" description="Disordered" evidence="1">
    <location>
        <begin position="1"/>
        <end position="24"/>
    </location>
</feature>
<dbReference type="Gene3D" id="1.10.287.470">
    <property type="entry name" value="Helix hairpin bin"/>
    <property type="match status" value="1"/>
</dbReference>
<dbReference type="InterPro" id="IPR058624">
    <property type="entry name" value="MdtA-like_HH"/>
</dbReference>
<dbReference type="InterPro" id="IPR058625">
    <property type="entry name" value="MdtA-like_BSH"/>
</dbReference>
<evidence type="ECO:0000259" key="2">
    <source>
        <dbReference type="Pfam" id="PF25876"/>
    </source>
</evidence>
<dbReference type="SUPFAM" id="SSF111369">
    <property type="entry name" value="HlyD-like secretion proteins"/>
    <property type="match status" value="1"/>
</dbReference>
<name>A0A1G8JXY4_9BURK</name>
<dbReference type="Gene3D" id="2.40.50.100">
    <property type="match status" value="1"/>
</dbReference>
<dbReference type="PANTHER" id="PTHR30469:SF33">
    <property type="entry name" value="SLR1207 PROTEIN"/>
    <property type="match status" value="1"/>
</dbReference>